<dbReference type="OrthoDB" id="417125at2759"/>
<reference evidence="2" key="1">
    <citation type="journal article" date="2020" name="Stud. Mycol.">
        <title>101 Dothideomycetes genomes: a test case for predicting lifestyles and emergence of pathogens.</title>
        <authorList>
            <person name="Haridas S."/>
            <person name="Albert R."/>
            <person name="Binder M."/>
            <person name="Bloem J."/>
            <person name="Labutti K."/>
            <person name="Salamov A."/>
            <person name="Andreopoulos B."/>
            <person name="Baker S."/>
            <person name="Barry K."/>
            <person name="Bills G."/>
            <person name="Bluhm B."/>
            <person name="Cannon C."/>
            <person name="Castanera R."/>
            <person name="Culley D."/>
            <person name="Daum C."/>
            <person name="Ezra D."/>
            <person name="Gonzalez J."/>
            <person name="Henrissat B."/>
            <person name="Kuo A."/>
            <person name="Liang C."/>
            <person name="Lipzen A."/>
            <person name="Lutzoni F."/>
            <person name="Magnuson J."/>
            <person name="Mondo S."/>
            <person name="Nolan M."/>
            <person name="Ohm R."/>
            <person name="Pangilinan J."/>
            <person name="Park H.-J."/>
            <person name="Ramirez L."/>
            <person name="Alfaro M."/>
            <person name="Sun H."/>
            <person name="Tritt A."/>
            <person name="Yoshinaga Y."/>
            <person name="Zwiers L.-H."/>
            <person name="Turgeon B."/>
            <person name="Goodwin S."/>
            <person name="Spatafora J."/>
            <person name="Crous P."/>
            <person name="Grigoriev I."/>
        </authorList>
    </citation>
    <scope>NUCLEOTIDE SEQUENCE</scope>
    <source>
        <strain evidence="2">CBS 260.36</strain>
    </source>
</reference>
<evidence type="ECO:0000313" key="2">
    <source>
        <dbReference type="EMBL" id="KAF2151625.1"/>
    </source>
</evidence>
<comment type="caution">
    <text evidence="2">The sequence shown here is derived from an EMBL/GenBank/DDBJ whole genome shotgun (WGS) entry which is preliminary data.</text>
</comment>
<dbReference type="Gene3D" id="3.40.50.150">
    <property type="entry name" value="Vaccinia Virus protein VP39"/>
    <property type="match status" value="1"/>
</dbReference>
<evidence type="ECO:0000259" key="1">
    <source>
        <dbReference type="Pfam" id="PF01728"/>
    </source>
</evidence>
<feature type="domain" description="Ribosomal RNA methyltransferase FtsJ" evidence="1">
    <location>
        <begin position="106"/>
        <end position="284"/>
    </location>
</feature>
<dbReference type="GO" id="GO:0008168">
    <property type="term" value="F:methyltransferase activity"/>
    <property type="evidence" value="ECO:0007669"/>
    <property type="project" value="InterPro"/>
</dbReference>
<proteinExistence type="predicted"/>
<accession>A0A9P4J018</accession>
<dbReference type="Proteomes" id="UP000799439">
    <property type="component" value="Unassembled WGS sequence"/>
</dbReference>
<sequence>METITDNVKEEQEEAFTQLDKAEAHADRAIKAYLRERVPEFQRLAILRERGWKNKSADTFFQKQRDNADHCNKKTARFFYSMMKEIAQQLHDSTGCLCISNADATDRGILDFCMAPGGFLATALDLNSGAHALAFSLPLSVGGHRVLLPRSPAFTLRFLDITMLAADMGVTQIPSGHPDAQNFLPQALETGKMFDLILCDGQVLREHIRASYRERREVSRLILTQLALGLQHVRPGGSMVVLLHKVETWKTLRLLFSFSKFSSVRLFKSNKYHTKRSSFYMIATDIQPLHDEALLTIEAWKAAWTLATFGTDEALESAGRKEQLKLGPILDAFGSELSSLGREIWKIQADALEQAPWFRNGGGEPTE</sequence>
<dbReference type="InterPro" id="IPR029063">
    <property type="entry name" value="SAM-dependent_MTases_sf"/>
</dbReference>
<organism evidence="2 3">
    <name type="scientific">Myriangium duriaei CBS 260.36</name>
    <dbReference type="NCBI Taxonomy" id="1168546"/>
    <lineage>
        <taxon>Eukaryota</taxon>
        <taxon>Fungi</taxon>
        <taxon>Dikarya</taxon>
        <taxon>Ascomycota</taxon>
        <taxon>Pezizomycotina</taxon>
        <taxon>Dothideomycetes</taxon>
        <taxon>Dothideomycetidae</taxon>
        <taxon>Myriangiales</taxon>
        <taxon>Myriangiaceae</taxon>
        <taxon>Myriangium</taxon>
    </lineage>
</organism>
<dbReference type="InterPro" id="IPR002877">
    <property type="entry name" value="RNA_MeTrfase_FtsJ_dom"/>
</dbReference>
<dbReference type="Pfam" id="PF01728">
    <property type="entry name" value="FtsJ"/>
    <property type="match status" value="1"/>
</dbReference>
<name>A0A9P4J018_9PEZI</name>
<dbReference type="GO" id="GO:0032259">
    <property type="term" value="P:methylation"/>
    <property type="evidence" value="ECO:0007669"/>
    <property type="project" value="InterPro"/>
</dbReference>
<evidence type="ECO:0000313" key="3">
    <source>
        <dbReference type="Proteomes" id="UP000799439"/>
    </source>
</evidence>
<protein>
    <recommendedName>
        <fullName evidence="1">Ribosomal RNA methyltransferase FtsJ domain-containing protein</fullName>
    </recommendedName>
</protein>
<gene>
    <name evidence="2" type="ORF">K461DRAFT_321826</name>
</gene>
<keyword evidence="3" id="KW-1185">Reference proteome</keyword>
<dbReference type="AlphaFoldDB" id="A0A9P4J018"/>
<dbReference type="SUPFAM" id="SSF53335">
    <property type="entry name" value="S-adenosyl-L-methionine-dependent methyltransferases"/>
    <property type="match status" value="1"/>
</dbReference>
<dbReference type="EMBL" id="ML996087">
    <property type="protein sequence ID" value="KAF2151625.1"/>
    <property type="molecule type" value="Genomic_DNA"/>
</dbReference>